<organism evidence="2 3">
    <name type="scientific">Algoriphagus namhaensis</name>
    <dbReference type="NCBI Taxonomy" id="915353"/>
    <lineage>
        <taxon>Bacteria</taxon>
        <taxon>Pseudomonadati</taxon>
        <taxon>Bacteroidota</taxon>
        <taxon>Cytophagia</taxon>
        <taxon>Cytophagales</taxon>
        <taxon>Cyclobacteriaceae</taxon>
        <taxon>Algoriphagus</taxon>
    </lineage>
</organism>
<dbReference type="PANTHER" id="PTHR47799:SF1">
    <property type="entry name" value="OMEGA-AMIDASE YAFV"/>
    <property type="match status" value="1"/>
</dbReference>
<dbReference type="PANTHER" id="PTHR47799">
    <property type="entry name" value="OMEGA-AMIDASE YAFV"/>
    <property type="match status" value="1"/>
</dbReference>
<dbReference type="EMBL" id="JBHRZS010000011">
    <property type="protein sequence ID" value="MFC3881963.1"/>
    <property type="molecule type" value="Genomic_DNA"/>
</dbReference>
<dbReference type="SUPFAM" id="SSF56317">
    <property type="entry name" value="Carbon-nitrogen hydrolase"/>
    <property type="match status" value="1"/>
</dbReference>
<keyword evidence="3" id="KW-1185">Reference proteome</keyword>
<accession>A0ABV8AVE0</accession>
<protein>
    <submittedName>
        <fullName evidence="2">Amidohydrolase</fullName>
    </submittedName>
</protein>
<sequence length="264" mass="30139">MVSRELSIALVQTDLAWENQTANLANLEEKIWTIDQAVDLIILPEMFTTGFSMSAEKLAEPMNLHATKWMKQMAAQTNAVITGSVIIKEEGKFFNRLLWASPGGKIQHYDKRHLFRFSGEDEVYSPGFDFKIFELKGWRIFPQICYDLRFPVFSRNTWEKEEAAYDLVFYIASWPAARSSAWDALLPARAIENLSYSIGVNRVGVDGNNIEYCGGSAAFDFKGKTLAQLGNQEKISIIKLDRQSLEDYRKKFPAWKDADHFGLD</sequence>
<dbReference type="InterPro" id="IPR036526">
    <property type="entry name" value="C-N_Hydrolase_sf"/>
</dbReference>
<dbReference type="RefSeq" id="WP_377907347.1">
    <property type="nucleotide sequence ID" value="NZ_JBHRZS010000011.1"/>
</dbReference>
<name>A0ABV8AVE0_9BACT</name>
<dbReference type="PROSITE" id="PS50263">
    <property type="entry name" value="CN_HYDROLASE"/>
    <property type="match status" value="1"/>
</dbReference>
<evidence type="ECO:0000259" key="1">
    <source>
        <dbReference type="PROSITE" id="PS50263"/>
    </source>
</evidence>
<evidence type="ECO:0000313" key="2">
    <source>
        <dbReference type="EMBL" id="MFC3881963.1"/>
    </source>
</evidence>
<dbReference type="Proteomes" id="UP001595805">
    <property type="component" value="Unassembled WGS sequence"/>
</dbReference>
<feature type="domain" description="CN hydrolase" evidence="1">
    <location>
        <begin position="6"/>
        <end position="242"/>
    </location>
</feature>
<gene>
    <name evidence="2" type="ORF">ACFOSV_17370</name>
</gene>
<dbReference type="Gene3D" id="3.60.110.10">
    <property type="entry name" value="Carbon-nitrogen hydrolase"/>
    <property type="match status" value="1"/>
</dbReference>
<dbReference type="InterPro" id="IPR003010">
    <property type="entry name" value="C-N_Hydrolase"/>
</dbReference>
<evidence type="ECO:0000313" key="3">
    <source>
        <dbReference type="Proteomes" id="UP001595805"/>
    </source>
</evidence>
<proteinExistence type="predicted"/>
<dbReference type="CDD" id="cd07575">
    <property type="entry name" value="Xc-1258_like"/>
    <property type="match status" value="1"/>
</dbReference>
<dbReference type="Pfam" id="PF00795">
    <property type="entry name" value="CN_hydrolase"/>
    <property type="match status" value="1"/>
</dbReference>
<dbReference type="NCBIfam" id="NF007757">
    <property type="entry name" value="PRK10438.1"/>
    <property type="match status" value="1"/>
</dbReference>
<reference evidence="3" key="1">
    <citation type="journal article" date="2019" name="Int. J. Syst. Evol. Microbiol.">
        <title>The Global Catalogue of Microorganisms (GCM) 10K type strain sequencing project: providing services to taxonomists for standard genome sequencing and annotation.</title>
        <authorList>
            <consortium name="The Broad Institute Genomics Platform"/>
            <consortium name="The Broad Institute Genome Sequencing Center for Infectious Disease"/>
            <person name="Wu L."/>
            <person name="Ma J."/>
        </authorList>
    </citation>
    <scope>NUCLEOTIDE SEQUENCE [LARGE SCALE GENOMIC DNA]</scope>
    <source>
        <strain evidence="3">CCUG 60523</strain>
    </source>
</reference>
<dbReference type="InterPro" id="IPR052737">
    <property type="entry name" value="Omega-amidase_YafV"/>
</dbReference>
<comment type="caution">
    <text evidence="2">The sequence shown here is derived from an EMBL/GenBank/DDBJ whole genome shotgun (WGS) entry which is preliminary data.</text>
</comment>